<evidence type="ECO:0000313" key="2">
    <source>
        <dbReference type="EMBL" id="NMP03681.1"/>
    </source>
</evidence>
<dbReference type="Pfam" id="PF04471">
    <property type="entry name" value="Mrr_cat"/>
    <property type="match status" value="1"/>
</dbReference>
<sequence length="241" mass="27459">MSIKFTRTVRTSNSESYALFQDDQNVGSLDIHFSDCVYGTLIFAKEFSNEEQQEIFAQIEDELVDPVPRADFIFSVYQGKEIGMYSDSITEEDRAYEPVKKRDLEDISKLVKSAVGKKRNIQGKLTEHISVEFFESLGYRAKRGDSELDHMKIDVVAESDEELVLVQVKSGSIGLKQIENAVESISNYPSSKQNVAAFIANDFPVRAESLRKELGCKYGMQIQYYHTYQVLKNLPEYKSSL</sequence>
<gene>
    <name evidence="2" type="ORF">HHE94_13320</name>
</gene>
<name>A0AAP7CMK0_9GAMM</name>
<evidence type="ECO:0000259" key="1">
    <source>
        <dbReference type="Pfam" id="PF04471"/>
    </source>
</evidence>
<dbReference type="Proteomes" id="UP000549590">
    <property type="component" value="Unassembled WGS sequence"/>
</dbReference>
<dbReference type="GO" id="GO:0009307">
    <property type="term" value="P:DNA restriction-modification system"/>
    <property type="evidence" value="ECO:0007669"/>
    <property type="project" value="InterPro"/>
</dbReference>
<proteinExistence type="predicted"/>
<evidence type="ECO:0000313" key="3">
    <source>
        <dbReference type="Proteomes" id="UP000549590"/>
    </source>
</evidence>
<dbReference type="RefSeq" id="WP_169044629.1">
    <property type="nucleotide sequence ID" value="NZ_JABBYB010000008.1"/>
</dbReference>
<dbReference type="InterPro" id="IPR007560">
    <property type="entry name" value="Restrct_endonuc_IV_Mrr"/>
</dbReference>
<accession>A0AAP7CMK0</accession>
<dbReference type="AlphaFoldDB" id="A0AAP7CMK0"/>
<organism evidence="2 3">
    <name type="scientific">Pseudoalteromonas arctica</name>
    <dbReference type="NCBI Taxonomy" id="394751"/>
    <lineage>
        <taxon>Bacteria</taxon>
        <taxon>Pseudomonadati</taxon>
        <taxon>Pseudomonadota</taxon>
        <taxon>Gammaproteobacteria</taxon>
        <taxon>Alteromonadales</taxon>
        <taxon>Pseudoalteromonadaceae</taxon>
        <taxon>Pseudoalteromonas</taxon>
    </lineage>
</organism>
<dbReference type="SUPFAM" id="SSF52980">
    <property type="entry name" value="Restriction endonuclease-like"/>
    <property type="match status" value="1"/>
</dbReference>
<dbReference type="InterPro" id="IPR011335">
    <property type="entry name" value="Restrct_endonuc-II-like"/>
</dbReference>
<feature type="domain" description="Restriction endonuclease type IV Mrr" evidence="1">
    <location>
        <begin position="120"/>
        <end position="189"/>
    </location>
</feature>
<protein>
    <recommendedName>
        <fullName evidence="1">Restriction endonuclease type IV Mrr domain-containing protein</fullName>
    </recommendedName>
</protein>
<dbReference type="GO" id="GO:0003677">
    <property type="term" value="F:DNA binding"/>
    <property type="evidence" value="ECO:0007669"/>
    <property type="project" value="InterPro"/>
</dbReference>
<reference evidence="2 3" key="1">
    <citation type="submission" date="2020-04" db="EMBL/GenBank/DDBJ databases">
        <title>Genome sequencing and assembly of Pseudoalteromonas arctica.</title>
        <authorList>
            <person name="Cook G.M."/>
        </authorList>
    </citation>
    <scope>NUCLEOTIDE SEQUENCE [LARGE SCALE GENOMIC DNA]</scope>
    <source>
        <strain evidence="2 3">NEC-BIFX-2020_001</strain>
    </source>
</reference>
<comment type="caution">
    <text evidence="2">The sequence shown here is derived from an EMBL/GenBank/DDBJ whole genome shotgun (WGS) entry which is preliminary data.</text>
</comment>
<dbReference type="EMBL" id="JABBYB010000008">
    <property type="protein sequence ID" value="NMP03681.1"/>
    <property type="molecule type" value="Genomic_DNA"/>
</dbReference>
<dbReference type="GO" id="GO:0004519">
    <property type="term" value="F:endonuclease activity"/>
    <property type="evidence" value="ECO:0007669"/>
    <property type="project" value="InterPro"/>
</dbReference>